<evidence type="ECO:0000313" key="1">
    <source>
        <dbReference type="EMBL" id="CUS37267.1"/>
    </source>
</evidence>
<sequence>MGCHDDHETGVSFTPDESRERGLSVKAIAPEDIISHQEYERQREAFRAKIIALKQRRRLSVGSCITMVFENRETVRFQIQEMIRVERIFDPVKVQDELDVYNALLPDSGELSATLLIEITQDAMIKERLDQFMGLDHGEKVAIVAGGEEVFGEFEGGRSHETKISAVHFVKFRPTASMTKTFADLSRPVTIRVAHGDYREETPVSGTMREEWLADLKGGA</sequence>
<reference evidence="2" key="1">
    <citation type="submission" date="2015-10" db="EMBL/GenBank/DDBJ databases">
        <authorList>
            <person name="Luecker S."/>
            <person name="Luecker S."/>
        </authorList>
    </citation>
    <scope>NUCLEOTIDE SEQUENCE [LARGE SCALE GENOMIC DNA]</scope>
</reference>
<evidence type="ECO:0008006" key="3">
    <source>
        <dbReference type="Google" id="ProtNLM"/>
    </source>
</evidence>
<dbReference type="STRING" id="1742973.COMA2_30156"/>
<proteinExistence type="predicted"/>
<protein>
    <recommendedName>
        <fullName evidence="3">DUF3501 domain-containing protein</fullName>
    </recommendedName>
</protein>
<dbReference type="Proteomes" id="UP000198736">
    <property type="component" value="Unassembled WGS sequence"/>
</dbReference>
<dbReference type="AlphaFoldDB" id="A0A0S4LI79"/>
<dbReference type="Pfam" id="PF12007">
    <property type="entry name" value="DUF3501"/>
    <property type="match status" value="1"/>
</dbReference>
<evidence type="ECO:0000313" key="2">
    <source>
        <dbReference type="Proteomes" id="UP000198736"/>
    </source>
</evidence>
<keyword evidence="2" id="KW-1185">Reference proteome</keyword>
<dbReference type="EMBL" id="CZPZ01000023">
    <property type="protein sequence ID" value="CUS37267.1"/>
    <property type="molecule type" value="Genomic_DNA"/>
</dbReference>
<name>A0A0S4LI79_9BACT</name>
<organism evidence="1 2">
    <name type="scientific">Candidatus Nitrospira nitrificans</name>
    <dbReference type="NCBI Taxonomy" id="1742973"/>
    <lineage>
        <taxon>Bacteria</taxon>
        <taxon>Pseudomonadati</taxon>
        <taxon>Nitrospirota</taxon>
        <taxon>Nitrospiria</taxon>
        <taxon>Nitrospirales</taxon>
        <taxon>Nitrospiraceae</taxon>
        <taxon>Nitrospira</taxon>
    </lineage>
</organism>
<dbReference type="InterPro" id="IPR021890">
    <property type="entry name" value="DUF3501"/>
</dbReference>
<accession>A0A0S4LI79</accession>
<gene>
    <name evidence="1" type="ORF">COMA2_30156</name>
</gene>